<organism evidence="3 4">
    <name type="scientific">Mumia zhuanghuii</name>
    <dbReference type="NCBI Taxonomy" id="2585211"/>
    <lineage>
        <taxon>Bacteria</taxon>
        <taxon>Bacillati</taxon>
        <taxon>Actinomycetota</taxon>
        <taxon>Actinomycetes</taxon>
        <taxon>Propionibacteriales</taxon>
        <taxon>Nocardioidaceae</taxon>
        <taxon>Mumia</taxon>
    </lineage>
</organism>
<evidence type="ECO:0000313" key="3">
    <source>
        <dbReference type="EMBL" id="TNC22177.1"/>
    </source>
</evidence>
<proteinExistence type="predicted"/>
<name>A0A5C4LT30_9ACTN</name>
<comment type="caution">
    <text evidence="3">The sequence shown here is derived from an EMBL/GenBank/DDBJ whole genome shotgun (WGS) entry which is preliminary data.</text>
</comment>
<evidence type="ECO:0000313" key="2">
    <source>
        <dbReference type="EMBL" id="TNC22046.1"/>
    </source>
</evidence>
<dbReference type="AlphaFoldDB" id="A0A5C4LT30"/>
<evidence type="ECO:0000256" key="1">
    <source>
        <dbReference type="SAM" id="MobiDB-lite"/>
    </source>
</evidence>
<dbReference type="EMBL" id="VDFR01000283">
    <property type="protein sequence ID" value="TNC22046.1"/>
    <property type="molecule type" value="Genomic_DNA"/>
</dbReference>
<dbReference type="Proteomes" id="UP000306740">
    <property type="component" value="Unassembled WGS sequence"/>
</dbReference>
<protein>
    <submittedName>
        <fullName evidence="3">Uncharacterized protein</fullName>
    </submittedName>
</protein>
<dbReference type="RefSeq" id="WP_139107499.1">
    <property type="nucleotide sequence ID" value="NZ_VDFR01000282.1"/>
</dbReference>
<accession>A0A5C4LT30</accession>
<dbReference type="EMBL" id="VDFR01000282">
    <property type="protein sequence ID" value="TNC22177.1"/>
    <property type="molecule type" value="Genomic_DNA"/>
</dbReference>
<reference evidence="3 4" key="1">
    <citation type="submission" date="2019-05" db="EMBL/GenBank/DDBJ databases">
        <title>Mumia sp. nov., isolated from the intestinal contents of plateau pika (Ochotona curzoniae) in the Qinghai-Tibet plateau of China.</title>
        <authorList>
            <person name="Tian Z."/>
        </authorList>
    </citation>
    <scope>NUCLEOTIDE SEQUENCE [LARGE SCALE GENOMIC DNA]</scope>
    <source>
        <strain evidence="4">527</strain>
        <strain evidence="3">Z527</strain>
    </source>
</reference>
<gene>
    <name evidence="3" type="ORF">FHE65_35860</name>
    <name evidence="2" type="ORF">FHE65_36235</name>
</gene>
<sequence>MLPLKLREQSQDVGLHHDARLPPCRSGVEWEQEAPRVLHSSVRQWCPAEEGKHVAQEQLPRRPQQHRGAALRVHQYRKWHSLPS</sequence>
<feature type="compositionally biased region" description="Basic residues" evidence="1">
    <location>
        <begin position="74"/>
        <end position="84"/>
    </location>
</feature>
<evidence type="ECO:0000313" key="4">
    <source>
        <dbReference type="Proteomes" id="UP000306740"/>
    </source>
</evidence>
<feature type="region of interest" description="Disordered" evidence="1">
    <location>
        <begin position="54"/>
        <end position="84"/>
    </location>
</feature>